<accession>A0A7C4MPX6</accession>
<evidence type="ECO:0000256" key="3">
    <source>
        <dbReference type="ARBA" id="ARBA00022722"/>
    </source>
</evidence>
<evidence type="ECO:0000313" key="8">
    <source>
        <dbReference type="EMBL" id="HGU32245.1"/>
    </source>
</evidence>
<keyword evidence="4" id="KW-0255">Endonuclease</keyword>
<dbReference type="AlphaFoldDB" id="A0A7C4MPX6"/>
<dbReference type="PANTHER" id="PTHR34873:SF3">
    <property type="entry name" value="ADDICTION MODULE TOXIN, HICA FAMILY"/>
    <property type="match status" value="1"/>
</dbReference>
<dbReference type="GO" id="GO:0016787">
    <property type="term" value="F:hydrolase activity"/>
    <property type="evidence" value="ECO:0007669"/>
    <property type="project" value="UniProtKB-KW"/>
</dbReference>
<reference evidence="8" key="1">
    <citation type="journal article" date="2020" name="mSystems">
        <title>Genome- and Community-Level Interaction Insights into Carbon Utilization and Element Cycling Functions of Hydrothermarchaeota in Hydrothermal Sediment.</title>
        <authorList>
            <person name="Zhou Z."/>
            <person name="Liu Y."/>
            <person name="Xu W."/>
            <person name="Pan J."/>
            <person name="Luo Z.H."/>
            <person name="Li M."/>
        </authorList>
    </citation>
    <scope>NUCLEOTIDE SEQUENCE [LARGE SCALE GENOMIC DNA]</scope>
    <source>
        <strain evidence="8">SpSt-477</strain>
    </source>
</reference>
<sequence>MKIRDVIKLLESDGWYLVGTKGSHRQFKHPVKPGRVTIAGHPGDDLAPSTLNSVLKQAQLTKPKAEQDE</sequence>
<evidence type="ECO:0000256" key="2">
    <source>
        <dbReference type="ARBA" id="ARBA00022649"/>
    </source>
</evidence>
<dbReference type="EMBL" id="DSUH01000121">
    <property type="protein sequence ID" value="HGU32245.1"/>
    <property type="molecule type" value="Genomic_DNA"/>
</dbReference>
<keyword evidence="2" id="KW-1277">Toxin-antitoxin system</keyword>
<evidence type="ECO:0000256" key="6">
    <source>
        <dbReference type="ARBA" id="ARBA00022884"/>
    </source>
</evidence>
<evidence type="ECO:0000256" key="5">
    <source>
        <dbReference type="ARBA" id="ARBA00022801"/>
    </source>
</evidence>
<keyword evidence="7" id="KW-0346">Stress response</keyword>
<dbReference type="SUPFAM" id="SSF54786">
    <property type="entry name" value="YcfA/nrd intein domain"/>
    <property type="match status" value="1"/>
</dbReference>
<dbReference type="PANTHER" id="PTHR34873">
    <property type="entry name" value="SSR1766 PROTEIN"/>
    <property type="match status" value="1"/>
</dbReference>
<name>A0A7C4MPX6_9BACT</name>
<evidence type="ECO:0000256" key="7">
    <source>
        <dbReference type="ARBA" id="ARBA00023016"/>
    </source>
</evidence>
<dbReference type="InterPro" id="IPR012933">
    <property type="entry name" value="HicA_mRNA_interferase"/>
</dbReference>
<keyword evidence="6" id="KW-0694">RNA-binding</keyword>
<organism evidence="8">
    <name type="scientific">Desulfatirhabdium butyrativorans</name>
    <dbReference type="NCBI Taxonomy" id="340467"/>
    <lineage>
        <taxon>Bacteria</taxon>
        <taxon>Pseudomonadati</taxon>
        <taxon>Thermodesulfobacteriota</taxon>
        <taxon>Desulfobacteria</taxon>
        <taxon>Desulfobacterales</taxon>
        <taxon>Desulfatirhabdiaceae</taxon>
        <taxon>Desulfatirhabdium</taxon>
    </lineage>
</organism>
<comment type="similarity">
    <text evidence="1">Belongs to the HicA mRNA interferase family.</text>
</comment>
<protein>
    <submittedName>
        <fullName evidence="8">Type II toxin-antitoxin system HicA family toxin</fullName>
    </submittedName>
</protein>
<dbReference type="GO" id="GO:0004519">
    <property type="term" value="F:endonuclease activity"/>
    <property type="evidence" value="ECO:0007669"/>
    <property type="project" value="UniProtKB-KW"/>
</dbReference>
<dbReference type="GO" id="GO:0003729">
    <property type="term" value="F:mRNA binding"/>
    <property type="evidence" value="ECO:0007669"/>
    <property type="project" value="InterPro"/>
</dbReference>
<gene>
    <name evidence="8" type="ORF">ENS29_05250</name>
</gene>
<evidence type="ECO:0000256" key="1">
    <source>
        <dbReference type="ARBA" id="ARBA00006620"/>
    </source>
</evidence>
<dbReference type="Gene3D" id="3.30.920.30">
    <property type="entry name" value="Hypothetical protein"/>
    <property type="match status" value="1"/>
</dbReference>
<keyword evidence="3" id="KW-0540">Nuclease</keyword>
<dbReference type="Pfam" id="PF07927">
    <property type="entry name" value="HicA_toxin"/>
    <property type="match status" value="1"/>
</dbReference>
<dbReference type="InterPro" id="IPR038570">
    <property type="entry name" value="HicA_sf"/>
</dbReference>
<comment type="caution">
    <text evidence="8">The sequence shown here is derived from an EMBL/GenBank/DDBJ whole genome shotgun (WGS) entry which is preliminary data.</text>
</comment>
<keyword evidence="5" id="KW-0378">Hydrolase</keyword>
<proteinExistence type="inferred from homology"/>
<evidence type="ECO:0000256" key="4">
    <source>
        <dbReference type="ARBA" id="ARBA00022759"/>
    </source>
</evidence>